<proteinExistence type="predicted"/>
<dbReference type="Proteomes" id="UP000053890">
    <property type="component" value="Unassembled WGS sequence"/>
</dbReference>
<evidence type="ECO:0000313" key="7">
    <source>
        <dbReference type="EMBL" id="KPV71799.1"/>
    </source>
</evidence>
<reference evidence="7 8" key="1">
    <citation type="journal article" date="2015" name="Front. Microbiol.">
        <title>Genome sequence of the plant growth promoting endophytic yeast Rhodotorula graminis WP1.</title>
        <authorList>
            <person name="Firrincieli A."/>
            <person name="Otillar R."/>
            <person name="Salamov A."/>
            <person name="Schmutz J."/>
            <person name="Khan Z."/>
            <person name="Redman R.S."/>
            <person name="Fleck N.D."/>
            <person name="Lindquist E."/>
            <person name="Grigoriev I.V."/>
            <person name="Doty S.L."/>
        </authorList>
    </citation>
    <scope>NUCLEOTIDE SEQUENCE [LARGE SCALE GENOMIC DNA]</scope>
    <source>
        <strain evidence="7 8">WP1</strain>
    </source>
</reference>
<dbReference type="AlphaFoldDB" id="A0A0P9EQN1"/>
<organism evidence="7 8">
    <name type="scientific">Rhodotorula graminis (strain WP1)</name>
    <dbReference type="NCBI Taxonomy" id="578459"/>
    <lineage>
        <taxon>Eukaryota</taxon>
        <taxon>Fungi</taxon>
        <taxon>Dikarya</taxon>
        <taxon>Basidiomycota</taxon>
        <taxon>Pucciniomycotina</taxon>
        <taxon>Microbotryomycetes</taxon>
        <taxon>Sporidiobolales</taxon>
        <taxon>Sporidiobolaceae</taxon>
        <taxon>Rhodotorula</taxon>
    </lineage>
</organism>
<dbReference type="PROSITE" id="PS50850">
    <property type="entry name" value="MFS"/>
    <property type="match status" value="1"/>
</dbReference>
<dbReference type="Gene3D" id="1.20.1250.20">
    <property type="entry name" value="MFS general substrate transporter like domains"/>
    <property type="match status" value="2"/>
</dbReference>
<dbReference type="InterPro" id="IPR020846">
    <property type="entry name" value="MFS_dom"/>
</dbReference>
<accession>A0A0P9EQN1</accession>
<feature type="transmembrane region" description="Helical" evidence="5">
    <location>
        <begin position="177"/>
        <end position="197"/>
    </location>
</feature>
<comment type="subcellular location">
    <subcellularLocation>
        <location evidence="1">Membrane</location>
        <topology evidence="1">Multi-pass membrane protein</topology>
    </subcellularLocation>
</comment>
<dbReference type="OMA" id="PWKGKGL"/>
<feature type="transmembrane region" description="Helical" evidence="5">
    <location>
        <begin position="397"/>
        <end position="417"/>
    </location>
</feature>
<feature type="transmembrane region" description="Helical" evidence="5">
    <location>
        <begin position="429"/>
        <end position="454"/>
    </location>
</feature>
<feature type="non-terminal residue" evidence="7">
    <location>
        <position position="1"/>
    </location>
</feature>
<feature type="transmembrane region" description="Helical" evidence="5">
    <location>
        <begin position="340"/>
        <end position="360"/>
    </location>
</feature>
<gene>
    <name evidence="7" type="ORF">RHOBADRAFT_19009</name>
</gene>
<dbReference type="OrthoDB" id="2241241at2759"/>
<name>A0A0P9EQN1_RHOGW</name>
<dbReference type="InterPro" id="IPR011701">
    <property type="entry name" value="MFS"/>
</dbReference>
<feature type="transmembrane region" description="Helical" evidence="5">
    <location>
        <begin position="265"/>
        <end position="282"/>
    </location>
</feature>
<keyword evidence="2 5" id="KW-0812">Transmembrane</keyword>
<dbReference type="GO" id="GO:0005886">
    <property type="term" value="C:plasma membrane"/>
    <property type="evidence" value="ECO:0007669"/>
    <property type="project" value="TreeGrafter"/>
</dbReference>
<dbReference type="PANTHER" id="PTHR23501">
    <property type="entry name" value="MAJOR FACILITATOR SUPERFAMILY"/>
    <property type="match status" value="1"/>
</dbReference>
<evidence type="ECO:0000256" key="5">
    <source>
        <dbReference type="SAM" id="Phobius"/>
    </source>
</evidence>
<evidence type="ECO:0000256" key="1">
    <source>
        <dbReference type="ARBA" id="ARBA00004141"/>
    </source>
</evidence>
<dbReference type="InterPro" id="IPR036259">
    <property type="entry name" value="MFS_trans_sf"/>
</dbReference>
<evidence type="ECO:0000256" key="4">
    <source>
        <dbReference type="ARBA" id="ARBA00023136"/>
    </source>
</evidence>
<dbReference type="GeneID" id="28972913"/>
<feature type="domain" description="Major facilitator superfamily (MFS) profile" evidence="6">
    <location>
        <begin position="22"/>
        <end position="530"/>
    </location>
</feature>
<dbReference type="SUPFAM" id="SSF103473">
    <property type="entry name" value="MFS general substrate transporter"/>
    <property type="match status" value="1"/>
</dbReference>
<sequence>QWGVVKMELMARTWGRRGLFTIYAGLYLISTLTSLEGNTIPTVEPYFLSLLGEHSMLSSVVIVMSIGYAVGKPPMTKILDVFGRAEGICLAATLYSLGYIITAAATNARVYLAARALSALGGQGIQLAQQIIVADTTTLANRGLITSTISLPWILTTWIGPPLGAFFQRQGPAGYRAAYAVFGTLLPLVACVLFFTLCFEWRKIKRRALAEGRKPTTRDLGFGAKELWRDLDVVGLVTLTAGSILFLLPFTLATKTPDSWAEPEIWVSIVAGFGILVFFGYYEAQYAASPLLPPRLLENRTILSGSLVGFFHFISQFCYESFFTSFLQVARGHSPAEASYISQSYLFAACVAAIVAGSLAKLTNRYKWFGILGVLIHMVGVWLMMRSRDLKSSTFELVMSQVVGGVGGGFTTIAVQIGCQGVVEHQDVAIATAIFLTITQVGGAVGGSIAGAVWSTALPSRLQRHLAADDWDKIQQIIASLPYALSFDPGSATRLAIERSYVDVQKILNWLALAMLGPALVAMSCMKNLNLAKEDPGQGEGVVVLGRASFLGASPPSLFLPPRAPVVRALSDLTRSFLRAAVEDDLTASETSSLLGDTSERD</sequence>
<protein>
    <recommendedName>
        <fullName evidence="6">Major facilitator superfamily (MFS) profile domain-containing protein</fullName>
    </recommendedName>
</protein>
<dbReference type="RefSeq" id="XP_018267848.1">
    <property type="nucleotide sequence ID" value="XM_018412464.1"/>
</dbReference>
<feature type="transmembrane region" description="Helical" evidence="5">
    <location>
        <begin position="20"/>
        <end position="40"/>
    </location>
</feature>
<keyword evidence="4 5" id="KW-0472">Membrane</keyword>
<feature type="transmembrane region" description="Helical" evidence="5">
    <location>
        <begin position="46"/>
        <end position="70"/>
    </location>
</feature>
<evidence type="ECO:0000256" key="2">
    <source>
        <dbReference type="ARBA" id="ARBA00022692"/>
    </source>
</evidence>
<feature type="transmembrane region" description="Helical" evidence="5">
    <location>
        <begin position="302"/>
        <end position="319"/>
    </location>
</feature>
<evidence type="ECO:0000256" key="3">
    <source>
        <dbReference type="ARBA" id="ARBA00022989"/>
    </source>
</evidence>
<keyword evidence="8" id="KW-1185">Reference proteome</keyword>
<dbReference type="Pfam" id="PF07690">
    <property type="entry name" value="MFS_1"/>
    <property type="match status" value="2"/>
</dbReference>
<dbReference type="STRING" id="578459.A0A0P9EQN1"/>
<dbReference type="GO" id="GO:0022857">
    <property type="term" value="F:transmembrane transporter activity"/>
    <property type="evidence" value="ECO:0007669"/>
    <property type="project" value="InterPro"/>
</dbReference>
<feature type="transmembrane region" description="Helical" evidence="5">
    <location>
        <begin position="366"/>
        <end position="385"/>
    </location>
</feature>
<dbReference type="EMBL" id="KQ474091">
    <property type="protein sequence ID" value="KPV71799.1"/>
    <property type="molecule type" value="Genomic_DNA"/>
</dbReference>
<dbReference type="PANTHER" id="PTHR23501:SF87">
    <property type="entry name" value="SIDEROPHORE IRON TRANSPORTER 2"/>
    <property type="match status" value="1"/>
</dbReference>
<feature type="transmembrane region" description="Helical" evidence="5">
    <location>
        <begin position="233"/>
        <end position="253"/>
    </location>
</feature>
<keyword evidence="3 5" id="KW-1133">Transmembrane helix</keyword>
<evidence type="ECO:0000313" key="8">
    <source>
        <dbReference type="Proteomes" id="UP000053890"/>
    </source>
</evidence>
<evidence type="ECO:0000259" key="6">
    <source>
        <dbReference type="PROSITE" id="PS50850"/>
    </source>
</evidence>